<evidence type="ECO:0000313" key="3">
    <source>
        <dbReference type="Proteomes" id="UP000821837"/>
    </source>
</evidence>
<sequence>MHCTVQHHRVSVLDRARNVDVYRCGGDLKQLAEALSINIKTARSIAATDRQKSLRGGGSKKSLEMTSYSVKLVTQRPADRNRNRDSRKLYAQWLQSDGPRVCRFYLDETNYNIWCSRNFGRAAKGQPAVHTTTTTKGANLNIMACMSANGVIHWTAVDRVNWAVFNNFLSDVSARLESEEPNTEAVFIFDGAPAHARAEQAANSMHSINRLPAYSPFFNPIQKVFSKFKSHLKAYLSERPDLVLATPQGYDEKRAQAFFAAGRSSALHAADTARGLRGL</sequence>
<dbReference type="Gene3D" id="3.30.420.10">
    <property type="entry name" value="Ribonuclease H-like superfamily/Ribonuclease H"/>
    <property type="match status" value="1"/>
</dbReference>
<dbReference type="AlphaFoldDB" id="A0A9D4QBN7"/>
<comment type="caution">
    <text evidence="2">The sequence shown here is derived from an EMBL/GenBank/DDBJ whole genome shotgun (WGS) entry which is preliminary data.</text>
</comment>
<dbReference type="EMBL" id="JABSTV010001247">
    <property type="protein sequence ID" value="KAH7972905.1"/>
    <property type="molecule type" value="Genomic_DNA"/>
</dbReference>
<reference evidence="2" key="2">
    <citation type="submission" date="2021-09" db="EMBL/GenBank/DDBJ databases">
        <authorList>
            <person name="Jia N."/>
            <person name="Wang J."/>
            <person name="Shi W."/>
            <person name="Du L."/>
            <person name="Sun Y."/>
            <person name="Zhan W."/>
            <person name="Jiang J."/>
            <person name="Wang Q."/>
            <person name="Zhang B."/>
            <person name="Ji P."/>
            <person name="Sakyi L.B."/>
            <person name="Cui X."/>
            <person name="Yuan T."/>
            <person name="Jiang B."/>
            <person name="Yang W."/>
            <person name="Lam T.T.-Y."/>
            <person name="Chang Q."/>
            <person name="Ding S."/>
            <person name="Wang X."/>
            <person name="Zhu J."/>
            <person name="Ruan X."/>
            <person name="Zhao L."/>
            <person name="Wei J."/>
            <person name="Que T."/>
            <person name="Du C."/>
            <person name="Cheng J."/>
            <person name="Dai P."/>
            <person name="Han X."/>
            <person name="Huang E."/>
            <person name="Gao Y."/>
            <person name="Liu J."/>
            <person name="Shao H."/>
            <person name="Ye R."/>
            <person name="Li L."/>
            <person name="Wei W."/>
            <person name="Wang X."/>
            <person name="Wang C."/>
            <person name="Huo Q."/>
            <person name="Li W."/>
            <person name="Guo W."/>
            <person name="Chen H."/>
            <person name="Chen S."/>
            <person name="Zhou L."/>
            <person name="Zhou L."/>
            <person name="Ni X."/>
            <person name="Tian J."/>
            <person name="Zhou Y."/>
            <person name="Sheng Y."/>
            <person name="Liu T."/>
            <person name="Pan Y."/>
            <person name="Xia L."/>
            <person name="Li J."/>
            <person name="Zhao F."/>
            <person name="Cao W."/>
        </authorList>
    </citation>
    <scope>NUCLEOTIDE SEQUENCE</scope>
    <source>
        <strain evidence="2">Rsan-2018</strain>
        <tissue evidence="2">Larvae</tissue>
    </source>
</reference>
<evidence type="ECO:0000313" key="2">
    <source>
        <dbReference type="EMBL" id="KAH7972905.1"/>
    </source>
</evidence>
<keyword evidence="3" id="KW-1185">Reference proteome</keyword>
<dbReference type="VEuPathDB" id="VectorBase:RSAN_039151"/>
<evidence type="ECO:0000259" key="1">
    <source>
        <dbReference type="Pfam" id="PF13358"/>
    </source>
</evidence>
<name>A0A9D4QBN7_RHISA</name>
<dbReference type="InterPro" id="IPR036397">
    <property type="entry name" value="RNaseH_sf"/>
</dbReference>
<dbReference type="Proteomes" id="UP000821837">
    <property type="component" value="Chromosome 11"/>
</dbReference>
<dbReference type="GO" id="GO:0003676">
    <property type="term" value="F:nucleic acid binding"/>
    <property type="evidence" value="ECO:0007669"/>
    <property type="project" value="InterPro"/>
</dbReference>
<proteinExistence type="predicted"/>
<dbReference type="InterPro" id="IPR038717">
    <property type="entry name" value="Tc1-like_DDE_dom"/>
</dbReference>
<dbReference type="PANTHER" id="PTHR46564:SF1">
    <property type="entry name" value="TRANSPOSASE"/>
    <property type="match status" value="1"/>
</dbReference>
<gene>
    <name evidence="2" type="ORF">HPB52_018630</name>
</gene>
<reference evidence="2" key="1">
    <citation type="journal article" date="2020" name="Cell">
        <title>Large-Scale Comparative Analyses of Tick Genomes Elucidate Their Genetic Diversity and Vector Capacities.</title>
        <authorList>
            <consortium name="Tick Genome and Microbiome Consortium (TIGMIC)"/>
            <person name="Jia N."/>
            <person name="Wang J."/>
            <person name="Shi W."/>
            <person name="Du L."/>
            <person name="Sun Y."/>
            <person name="Zhan W."/>
            <person name="Jiang J.F."/>
            <person name="Wang Q."/>
            <person name="Zhang B."/>
            <person name="Ji P."/>
            <person name="Bell-Sakyi L."/>
            <person name="Cui X.M."/>
            <person name="Yuan T.T."/>
            <person name="Jiang B.G."/>
            <person name="Yang W.F."/>
            <person name="Lam T.T."/>
            <person name="Chang Q.C."/>
            <person name="Ding S.J."/>
            <person name="Wang X.J."/>
            <person name="Zhu J.G."/>
            <person name="Ruan X.D."/>
            <person name="Zhao L."/>
            <person name="Wei J.T."/>
            <person name="Ye R.Z."/>
            <person name="Que T.C."/>
            <person name="Du C.H."/>
            <person name="Zhou Y.H."/>
            <person name="Cheng J.X."/>
            <person name="Dai P.F."/>
            <person name="Guo W.B."/>
            <person name="Han X.H."/>
            <person name="Huang E.J."/>
            <person name="Li L.F."/>
            <person name="Wei W."/>
            <person name="Gao Y.C."/>
            <person name="Liu J.Z."/>
            <person name="Shao H.Z."/>
            <person name="Wang X."/>
            <person name="Wang C.C."/>
            <person name="Yang T.C."/>
            <person name="Huo Q.B."/>
            <person name="Li W."/>
            <person name="Chen H.Y."/>
            <person name="Chen S.E."/>
            <person name="Zhou L.G."/>
            <person name="Ni X.B."/>
            <person name="Tian J.H."/>
            <person name="Sheng Y."/>
            <person name="Liu T."/>
            <person name="Pan Y.S."/>
            <person name="Xia L.Y."/>
            <person name="Li J."/>
            <person name="Zhao F."/>
            <person name="Cao W.C."/>
        </authorList>
    </citation>
    <scope>NUCLEOTIDE SEQUENCE</scope>
    <source>
        <strain evidence="2">Rsan-2018</strain>
    </source>
</reference>
<protein>
    <recommendedName>
        <fullName evidence="1">Tc1-like transposase DDE domain-containing protein</fullName>
    </recommendedName>
</protein>
<accession>A0A9D4QBN7</accession>
<feature type="domain" description="Tc1-like transposase DDE" evidence="1">
    <location>
        <begin position="105"/>
        <end position="235"/>
    </location>
</feature>
<organism evidence="2 3">
    <name type="scientific">Rhipicephalus sanguineus</name>
    <name type="common">Brown dog tick</name>
    <name type="synonym">Ixodes sanguineus</name>
    <dbReference type="NCBI Taxonomy" id="34632"/>
    <lineage>
        <taxon>Eukaryota</taxon>
        <taxon>Metazoa</taxon>
        <taxon>Ecdysozoa</taxon>
        <taxon>Arthropoda</taxon>
        <taxon>Chelicerata</taxon>
        <taxon>Arachnida</taxon>
        <taxon>Acari</taxon>
        <taxon>Parasitiformes</taxon>
        <taxon>Ixodida</taxon>
        <taxon>Ixodoidea</taxon>
        <taxon>Ixodidae</taxon>
        <taxon>Rhipicephalinae</taxon>
        <taxon>Rhipicephalus</taxon>
        <taxon>Rhipicephalus</taxon>
    </lineage>
</organism>
<dbReference type="PANTHER" id="PTHR46564">
    <property type="entry name" value="TRANSPOSASE"/>
    <property type="match status" value="1"/>
</dbReference>
<dbReference type="Pfam" id="PF13358">
    <property type="entry name" value="DDE_3"/>
    <property type="match status" value="1"/>
</dbReference>